<proteinExistence type="predicted"/>
<evidence type="ECO:0000256" key="1">
    <source>
        <dbReference type="SAM" id="MobiDB-lite"/>
    </source>
</evidence>
<evidence type="ECO:0008006" key="4">
    <source>
        <dbReference type="Google" id="ProtNLM"/>
    </source>
</evidence>
<dbReference type="AlphaFoldDB" id="A2DDR6"/>
<gene>
    <name evidence="2" type="ORF">TVAG_198810</name>
</gene>
<feature type="compositionally biased region" description="Acidic residues" evidence="1">
    <location>
        <begin position="772"/>
        <end position="794"/>
    </location>
</feature>
<evidence type="ECO:0000313" key="2">
    <source>
        <dbReference type="EMBL" id="EAY21442.1"/>
    </source>
</evidence>
<keyword evidence="3" id="KW-1185">Reference proteome</keyword>
<name>A2DDR6_TRIV3</name>
<sequence>METLINHLIQDTEVPNELAIEMTQNDETGPHIIEFLTNKNFNEFHSQQRVVIPLLGLLKQWICLKWSGLDFATKQNFLDHFQPLIFQPDFLFLEHYADIFCLIASKEGEFRNIYEENVYNVLNILEKASTLTNNVILPYFRIVYTIVSKYKVEMEYEALEFIFLETKFSTQLGNFFTSLDYLGTQVGENIIILALKSLLCLHHRKPIPELMSNAILLVTEIIQNYNNENINATPKFIGYCFKFFNNALQLPSFSEEEELRQQFFEYSINALEVTLKNYREADYLLTKILISIASLKQYLSEDTNQFELFLSAAEPSESDKNDVLINPSVFIDRAFTLQSNESNVPMILAISIIQYITKKSSNIASALLTLPINETSARVISICAPSIVKHGFLEDLIVWVSNAASSIEDDDLSIASTLFLLSQTVNYVDDDARKLFLDISLSNLDPSRLVVSSGACQLLEKIVAKGIIPSPEVFQVLLQLSKELNTPHAEKCLLAIAKACPSVISENAAVIYQDIINILMEQLKDVEEDEDSFVQNLNMLESIVLCAGNQVIGEEFIHFVERFLSLEDGEYYPDLSRILCHVVKQKSVYTLQLLTILCESLLNNQSAQGFISYLCRPLLLFIGEYPDDFLKSQLTQQILEISDSVISDAVDFECIGELLSWMFMVDNAVDYTQIYELIKTVLSSEELEDESEKKMAEYVILSLFLARDVDLDNSVELIIDFANNARKRSDKQLAILSLLKYAAVHGEFANDCFVSAANCFDGVNEHKKKENEEEENEEEEFDDESDDFMDENESFDFNSPFDKFSIAEFRNTAAKNCSENVISLMSEKYPDFMQ</sequence>
<dbReference type="SUPFAM" id="SSF48371">
    <property type="entry name" value="ARM repeat"/>
    <property type="match status" value="1"/>
</dbReference>
<organism evidence="2 3">
    <name type="scientific">Trichomonas vaginalis (strain ATCC PRA-98 / G3)</name>
    <dbReference type="NCBI Taxonomy" id="412133"/>
    <lineage>
        <taxon>Eukaryota</taxon>
        <taxon>Metamonada</taxon>
        <taxon>Parabasalia</taxon>
        <taxon>Trichomonadida</taxon>
        <taxon>Trichomonadidae</taxon>
        <taxon>Trichomonas</taxon>
    </lineage>
</organism>
<dbReference type="KEGG" id="tva:5466990"/>
<dbReference type="Proteomes" id="UP000001542">
    <property type="component" value="Unassembled WGS sequence"/>
</dbReference>
<dbReference type="EMBL" id="DS113190">
    <property type="protein sequence ID" value="EAY21442.1"/>
    <property type="molecule type" value="Genomic_DNA"/>
</dbReference>
<evidence type="ECO:0000313" key="3">
    <source>
        <dbReference type="Proteomes" id="UP000001542"/>
    </source>
</evidence>
<dbReference type="VEuPathDB" id="TrichDB:TVAG_198810"/>
<dbReference type="VEuPathDB" id="TrichDB:TVAGG3_0999250"/>
<reference evidence="2" key="2">
    <citation type="journal article" date="2007" name="Science">
        <title>Draft genome sequence of the sexually transmitted pathogen Trichomonas vaginalis.</title>
        <authorList>
            <person name="Carlton J.M."/>
            <person name="Hirt R.P."/>
            <person name="Silva J.C."/>
            <person name="Delcher A.L."/>
            <person name="Schatz M."/>
            <person name="Zhao Q."/>
            <person name="Wortman J.R."/>
            <person name="Bidwell S.L."/>
            <person name="Alsmark U.C.M."/>
            <person name="Besteiro S."/>
            <person name="Sicheritz-Ponten T."/>
            <person name="Noel C.J."/>
            <person name="Dacks J.B."/>
            <person name="Foster P.G."/>
            <person name="Simillion C."/>
            <person name="Van de Peer Y."/>
            <person name="Miranda-Saavedra D."/>
            <person name="Barton G.J."/>
            <person name="Westrop G.D."/>
            <person name="Mueller S."/>
            <person name="Dessi D."/>
            <person name="Fiori P.L."/>
            <person name="Ren Q."/>
            <person name="Paulsen I."/>
            <person name="Zhang H."/>
            <person name="Bastida-Corcuera F.D."/>
            <person name="Simoes-Barbosa A."/>
            <person name="Brown M.T."/>
            <person name="Hayes R.D."/>
            <person name="Mukherjee M."/>
            <person name="Okumura C.Y."/>
            <person name="Schneider R."/>
            <person name="Smith A.J."/>
            <person name="Vanacova S."/>
            <person name="Villalvazo M."/>
            <person name="Haas B.J."/>
            <person name="Pertea M."/>
            <person name="Feldblyum T.V."/>
            <person name="Utterback T.R."/>
            <person name="Shu C.L."/>
            <person name="Osoegawa K."/>
            <person name="de Jong P.J."/>
            <person name="Hrdy I."/>
            <person name="Horvathova L."/>
            <person name="Zubacova Z."/>
            <person name="Dolezal P."/>
            <person name="Malik S.B."/>
            <person name="Logsdon J.M. Jr."/>
            <person name="Henze K."/>
            <person name="Gupta A."/>
            <person name="Wang C.C."/>
            <person name="Dunne R.L."/>
            <person name="Upcroft J.A."/>
            <person name="Upcroft P."/>
            <person name="White O."/>
            <person name="Salzberg S.L."/>
            <person name="Tang P."/>
            <person name="Chiu C.-H."/>
            <person name="Lee Y.-S."/>
            <person name="Embley T.M."/>
            <person name="Coombs G.H."/>
            <person name="Mottram J.C."/>
            <person name="Tachezy J."/>
            <person name="Fraser-Liggett C.M."/>
            <person name="Johnson P.J."/>
        </authorList>
    </citation>
    <scope>NUCLEOTIDE SEQUENCE [LARGE SCALE GENOMIC DNA]</scope>
    <source>
        <strain evidence="2">G3</strain>
    </source>
</reference>
<dbReference type="RefSeq" id="XP_001582428.1">
    <property type="nucleotide sequence ID" value="XM_001582378.1"/>
</dbReference>
<feature type="region of interest" description="Disordered" evidence="1">
    <location>
        <begin position="766"/>
        <end position="794"/>
    </location>
</feature>
<dbReference type="InParanoid" id="A2DDR6"/>
<accession>A2DDR6</accession>
<reference evidence="2" key="1">
    <citation type="submission" date="2006-10" db="EMBL/GenBank/DDBJ databases">
        <authorList>
            <person name="Amadeo P."/>
            <person name="Zhao Q."/>
            <person name="Wortman J."/>
            <person name="Fraser-Liggett C."/>
            <person name="Carlton J."/>
        </authorList>
    </citation>
    <scope>NUCLEOTIDE SEQUENCE</scope>
    <source>
        <strain evidence="2">G3</strain>
    </source>
</reference>
<dbReference type="InterPro" id="IPR016024">
    <property type="entry name" value="ARM-type_fold"/>
</dbReference>
<protein>
    <recommendedName>
        <fullName evidence="4">Importin N-terminal domain-containing protein</fullName>
    </recommendedName>
</protein>